<protein>
    <submittedName>
        <fullName evidence="2">Nucleotidyltransferase domain-containing protein</fullName>
    </submittedName>
</protein>
<accession>A0ABP8LTQ3</accession>
<sequence>MKYGLSENSIKAIHAVLAQNSNIETAVLYGSRAKGNYREGSDIDLALIGDQLDLSQMLRIAAMLDDLMIPYKVDVALLHQINNAELKDHILRRGVVFYRKKE</sequence>
<feature type="domain" description="Polymerase beta nucleotidyltransferase" evidence="1">
    <location>
        <begin position="12"/>
        <end position="102"/>
    </location>
</feature>
<dbReference type="PANTHER" id="PTHR43852:SF3">
    <property type="entry name" value="NUCLEOTIDYLTRANSFERASE"/>
    <property type="match status" value="1"/>
</dbReference>
<organism evidence="2 3">
    <name type="scientific">Ravibacter arvi</name>
    <dbReference type="NCBI Taxonomy" id="2051041"/>
    <lineage>
        <taxon>Bacteria</taxon>
        <taxon>Pseudomonadati</taxon>
        <taxon>Bacteroidota</taxon>
        <taxon>Cytophagia</taxon>
        <taxon>Cytophagales</taxon>
        <taxon>Spirosomataceae</taxon>
        <taxon>Ravibacter</taxon>
    </lineage>
</organism>
<reference evidence="3" key="1">
    <citation type="journal article" date="2019" name="Int. J. Syst. Evol. Microbiol.">
        <title>The Global Catalogue of Microorganisms (GCM) 10K type strain sequencing project: providing services to taxonomists for standard genome sequencing and annotation.</title>
        <authorList>
            <consortium name="The Broad Institute Genomics Platform"/>
            <consortium name="The Broad Institute Genome Sequencing Center for Infectious Disease"/>
            <person name="Wu L."/>
            <person name="Ma J."/>
        </authorList>
    </citation>
    <scope>NUCLEOTIDE SEQUENCE [LARGE SCALE GENOMIC DNA]</scope>
    <source>
        <strain evidence="3">JCM 31920</strain>
    </source>
</reference>
<dbReference type="EMBL" id="BAABEY010000011">
    <property type="protein sequence ID" value="GAA4434600.1"/>
    <property type="molecule type" value="Genomic_DNA"/>
</dbReference>
<name>A0ABP8LTQ3_9BACT</name>
<dbReference type="Gene3D" id="3.30.460.10">
    <property type="entry name" value="Beta Polymerase, domain 2"/>
    <property type="match status" value="1"/>
</dbReference>
<dbReference type="SUPFAM" id="SSF81301">
    <property type="entry name" value="Nucleotidyltransferase"/>
    <property type="match status" value="1"/>
</dbReference>
<dbReference type="InterPro" id="IPR043519">
    <property type="entry name" value="NT_sf"/>
</dbReference>
<dbReference type="Proteomes" id="UP001501508">
    <property type="component" value="Unassembled WGS sequence"/>
</dbReference>
<proteinExistence type="predicted"/>
<gene>
    <name evidence="2" type="ORF">GCM10023091_09800</name>
</gene>
<evidence type="ECO:0000313" key="3">
    <source>
        <dbReference type="Proteomes" id="UP001501508"/>
    </source>
</evidence>
<comment type="caution">
    <text evidence="2">The sequence shown here is derived from an EMBL/GenBank/DDBJ whole genome shotgun (WGS) entry which is preliminary data.</text>
</comment>
<dbReference type="InterPro" id="IPR052930">
    <property type="entry name" value="TA_antitoxin_MntA"/>
</dbReference>
<dbReference type="InterPro" id="IPR041633">
    <property type="entry name" value="Polbeta"/>
</dbReference>
<dbReference type="Pfam" id="PF18765">
    <property type="entry name" value="Polbeta"/>
    <property type="match status" value="1"/>
</dbReference>
<dbReference type="CDD" id="cd05403">
    <property type="entry name" value="NT_KNTase_like"/>
    <property type="match status" value="1"/>
</dbReference>
<evidence type="ECO:0000259" key="1">
    <source>
        <dbReference type="Pfam" id="PF18765"/>
    </source>
</evidence>
<keyword evidence="3" id="KW-1185">Reference proteome</keyword>
<evidence type="ECO:0000313" key="2">
    <source>
        <dbReference type="EMBL" id="GAA4434600.1"/>
    </source>
</evidence>
<dbReference type="PANTHER" id="PTHR43852">
    <property type="entry name" value="NUCLEOTIDYLTRANSFERASE"/>
    <property type="match status" value="1"/>
</dbReference>
<dbReference type="RefSeq" id="WP_345026957.1">
    <property type="nucleotide sequence ID" value="NZ_BAABEY010000011.1"/>
</dbReference>